<dbReference type="AlphaFoldDB" id="A0A2H3L4J9"/>
<keyword evidence="1" id="KW-0472">Membrane</keyword>
<dbReference type="OrthoDB" id="419058at2"/>
<accession>A0A2H3L4J9</accession>
<gene>
    <name evidence="2" type="ORF">A9Q02_04480</name>
</gene>
<dbReference type="Proteomes" id="UP000220922">
    <property type="component" value="Unassembled WGS sequence"/>
</dbReference>
<proteinExistence type="predicted"/>
<name>A0A2H3L4J9_9CHLR</name>
<evidence type="ECO:0000256" key="1">
    <source>
        <dbReference type="SAM" id="Phobius"/>
    </source>
</evidence>
<reference evidence="2 3" key="1">
    <citation type="submission" date="2016-05" db="EMBL/GenBank/DDBJ databases">
        <authorList>
            <person name="Lavstsen T."/>
            <person name="Jespersen J.S."/>
        </authorList>
    </citation>
    <scope>NUCLEOTIDE SEQUENCE [LARGE SCALE GENOMIC DNA]</scope>
    <source>
        <strain evidence="2 3">B7-9</strain>
    </source>
</reference>
<keyword evidence="1" id="KW-1133">Transmembrane helix</keyword>
<sequence length="105" mass="11402">MGLGVDLGISLIFGLIGFLFGILVGGLVLYGGAAVIKHYLLRLLPRFHCGASWDSADALDQAVSHILMTRVGGSYRFYHRLLQEHLAEHEDSDLPVATILGPQDD</sequence>
<feature type="transmembrane region" description="Helical" evidence="1">
    <location>
        <begin position="12"/>
        <end position="36"/>
    </location>
</feature>
<comment type="caution">
    <text evidence="2">The sequence shown here is derived from an EMBL/GenBank/DDBJ whole genome shotgun (WGS) entry which is preliminary data.</text>
</comment>
<organism evidence="2 3">
    <name type="scientific">Candidatus Chloroploca asiatica</name>
    <dbReference type="NCBI Taxonomy" id="1506545"/>
    <lineage>
        <taxon>Bacteria</taxon>
        <taxon>Bacillati</taxon>
        <taxon>Chloroflexota</taxon>
        <taxon>Chloroflexia</taxon>
        <taxon>Chloroflexales</taxon>
        <taxon>Chloroflexineae</taxon>
        <taxon>Oscillochloridaceae</taxon>
        <taxon>Candidatus Chloroploca</taxon>
    </lineage>
</organism>
<evidence type="ECO:0000313" key="3">
    <source>
        <dbReference type="Proteomes" id="UP000220922"/>
    </source>
</evidence>
<evidence type="ECO:0000313" key="2">
    <source>
        <dbReference type="EMBL" id="PDV97170.1"/>
    </source>
</evidence>
<protein>
    <submittedName>
        <fullName evidence="2">Uncharacterized protein</fullName>
    </submittedName>
</protein>
<dbReference type="RefSeq" id="WP_097654593.1">
    <property type="nucleotide sequence ID" value="NZ_LYXE01000157.1"/>
</dbReference>
<keyword evidence="1" id="KW-0812">Transmembrane</keyword>
<keyword evidence="3" id="KW-1185">Reference proteome</keyword>
<dbReference type="EMBL" id="LYXE01000157">
    <property type="protein sequence ID" value="PDV97170.1"/>
    <property type="molecule type" value="Genomic_DNA"/>
</dbReference>